<sequence>MRKMKSEFFTLMAIMSLLLAFSLVHGGGEPGTPSNAAVTPSSPTGGSSGSSGSAHGPNWGYIVGDGVHPQEVVMAMVLVRVRHQMEEEKGLDSGLVRVQVQELDLGLAREEEEPQTVVLAMEVEPDTLVKAVAQAVEMVKDLQVVERGANTAKRKLSCYYYYLNTTIHA</sequence>
<reference evidence="3 4" key="1">
    <citation type="submission" date="2020-12" db="EMBL/GenBank/DDBJ databases">
        <title>Concerted genomic and epigenomic changes stabilize Arabidopsis allopolyploids.</title>
        <authorList>
            <person name="Chen Z."/>
        </authorList>
    </citation>
    <scope>NUCLEOTIDE SEQUENCE [LARGE SCALE GENOMIC DNA]</scope>
    <source>
        <strain evidence="3">As9502</strain>
        <tissue evidence="3">Leaf</tissue>
    </source>
</reference>
<accession>A0A8T1YM25</accession>
<gene>
    <name evidence="3" type="ORF">ISN44_As12g023440</name>
</gene>
<comment type="caution">
    <text evidence="3">The sequence shown here is derived from an EMBL/GenBank/DDBJ whole genome shotgun (WGS) entry which is preliminary data.</text>
</comment>
<protein>
    <submittedName>
        <fullName evidence="3">Uncharacterized protein</fullName>
    </submittedName>
</protein>
<keyword evidence="4" id="KW-1185">Reference proteome</keyword>
<feature type="region of interest" description="Disordered" evidence="1">
    <location>
        <begin position="31"/>
        <end position="53"/>
    </location>
</feature>
<dbReference type="AlphaFoldDB" id="A0A8T1YM25"/>
<proteinExistence type="predicted"/>
<evidence type="ECO:0000256" key="1">
    <source>
        <dbReference type="SAM" id="MobiDB-lite"/>
    </source>
</evidence>
<dbReference type="Proteomes" id="UP000694251">
    <property type="component" value="Chromosome 12"/>
</dbReference>
<evidence type="ECO:0000313" key="4">
    <source>
        <dbReference type="Proteomes" id="UP000694251"/>
    </source>
</evidence>
<evidence type="ECO:0000256" key="2">
    <source>
        <dbReference type="SAM" id="SignalP"/>
    </source>
</evidence>
<keyword evidence="2" id="KW-0732">Signal</keyword>
<feature type="signal peptide" evidence="2">
    <location>
        <begin position="1"/>
        <end position="26"/>
    </location>
</feature>
<feature type="chain" id="PRO_5035738675" evidence="2">
    <location>
        <begin position="27"/>
        <end position="169"/>
    </location>
</feature>
<dbReference type="OrthoDB" id="1102754at2759"/>
<name>A0A8T1YM25_ARASU</name>
<dbReference type="EMBL" id="JAEFBJ010000012">
    <property type="protein sequence ID" value="KAG7547059.1"/>
    <property type="molecule type" value="Genomic_DNA"/>
</dbReference>
<organism evidence="3 4">
    <name type="scientific">Arabidopsis suecica</name>
    <name type="common">Swedish thale-cress</name>
    <name type="synonym">Cardaminopsis suecica</name>
    <dbReference type="NCBI Taxonomy" id="45249"/>
    <lineage>
        <taxon>Eukaryota</taxon>
        <taxon>Viridiplantae</taxon>
        <taxon>Streptophyta</taxon>
        <taxon>Embryophyta</taxon>
        <taxon>Tracheophyta</taxon>
        <taxon>Spermatophyta</taxon>
        <taxon>Magnoliopsida</taxon>
        <taxon>eudicotyledons</taxon>
        <taxon>Gunneridae</taxon>
        <taxon>Pentapetalae</taxon>
        <taxon>rosids</taxon>
        <taxon>malvids</taxon>
        <taxon>Brassicales</taxon>
        <taxon>Brassicaceae</taxon>
        <taxon>Camelineae</taxon>
        <taxon>Arabidopsis</taxon>
    </lineage>
</organism>
<evidence type="ECO:0000313" key="3">
    <source>
        <dbReference type="EMBL" id="KAG7547059.1"/>
    </source>
</evidence>
<feature type="compositionally biased region" description="Low complexity" evidence="1">
    <location>
        <begin position="39"/>
        <end position="53"/>
    </location>
</feature>